<dbReference type="Proteomes" id="UP001215598">
    <property type="component" value="Unassembled WGS sequence"/>
</dbReference>
<keyword evidence="3" id="KW-1185">Reference proteome</keyword>
<evidence type="ECO:0000313" key="3">
    <source>
        <dbReference type="Proteomes" id="UP001215598"/>
    </source>
</evidence>
<keyword evidence="1" id="KW-0812">Transmembrane</keyword>
<sequence length="337" mass="35872">MNVRFCSCCFGFAENGFFLGGVLGLTTRMHDTHYTSGLEAGLAFGIHLVHPIPNQMSRSRVVDVQENEYKNSAVDTIEMVGITRSTYTTTLSSPSSPTPALTNPQGLQSPSALVAHRTVSLFLPSSFFLLLSLVIPFVLRFSFFFPFSLAALPPLSLNEAAPGCGCTCTHIALGPGVDWVGVQGADWAGCKVRCGGAGGCDRDACRSIGPRCDAAHRRRGDTIRWSPARRCRGARGGGCGRDACRSIGRSAMRCDAARRRRGDETRYEWSPLVDAEGRARGGCGQTSRWPVAGGASASETAAEQAVDRSMGCASGAFAFGPVEKVRVRCSVSLLHIG</sequence>
<comment type="caution">
    <text evidence="2">The sequence shown here is derived from an EMBL/GenBank/DDBJ whole genome shotgun (WGS) entry which is preliminary data.</text>
</comment>
<dbReference type="EMBL" id="JARKIB010000042">
    <property type="protein sequence ID" value="KAJ7758246.1"/>
    <property type="molecule type" value="Genomic_DNA"/>
</dbReference>
<keyword evidence="1" id="KW-0472">Membrane</keyword>
<accession>A0AAD7NFY3</accession>
<proteinExistence type="predicted"/>
<organism evidence="2 3">
    <name type="scientific">Mycena metata</name>
    <dbReference type="NCBI Taxonomy" id="1033252"/>
    <lineage>
        <taxon>Eukaryota</taxon>
        <taxon>Fungi</taxon>
        <taxon>Dikarya</taxon>
        <taxon>Basidiomycota</taxon>
        <taxon>Agaricomycotina</taxon>
        <taxon>Agaricomycetes</taxon>
        <taxon>Agaricomycetidae</taxon>
        <taxon>Agaricales</taxon>
        <taxon>Marasmiineae</taxon>
        <taxon>Mycenaceae</taxon>
        <taxon>Mycena</taxon>
    </lineage>
</organism>
<keyword evidence="1" id="KW-1133">Transmembrane helix</keyword>
<feature type="transmembrane region" description="Helical" evidence="1">
    <location>
        <begin position="127"/>
        <end position="149"/>
    </location>
</feature>
<reference evidence="2" key="1">
    <citation type="submission" date="2023-03" db="EMBL/GenBank/DDBJ databases">
        <title>Massive genome expansion in bonnet fungi (Mycena s.s.) driven by repeated elements and novel gene families across ecological guilds.</title>
        <authorList>
            <consortium name="Lawrence Berkeley National Laboratory"/>
            <person name="Harder C.B."/>
            <person name="Miyauchi S."/>
            <person name="Viragh M."/>
            <person name="Kuo A."/>
            <person name="Thoen E."/>
            <person name="Andreopoulos B."/>
            <person name="Lu D."/>
            <person name="Skrede I."/>
            <person name="Drula E."/>
            <person name="Henrissat B."/>
            <person name="Morin E."/>
            <person name="Kohler A."/>
            <person name="Barry K."/>
            <person name="LaButti K."/>
            <person name="Morin E."/>
            <person name="Salamov A."/>
            <person name="Lipzen A."/>
            <person name="Mereny Z."/>
            <person name="Hegedus B."/>
            <person name="Baldrian P."/>
            <person name="Stursova M."/>
            <person name="Weitz H."/>
            <person name="Taylor A."/>
            <person name="Grigoriev I.V."/>
            <person name="Nagy L.G."/>
            <person name="Martin F."/>
            <person name="Kauserud H."/>
        </authorList>
    </citation>
    <scope>NUCLEOTIDE SEQUENCE</scope>
    <source>
        <strain evidence="2">CBHHK182m</strain>
    </source>
</reference>
<protein>
    <submittedName>
        <fullName evidence="2">Uncharacterized protein</fullName>
    </submittedName>
</protein>
<gene>
    <name evidence="2" type="ORF">B0H16DRAFT_649074</name>
</gene>
<evidence type="ECO:0000313" key="2">
    <source>
        <dbReference type="EMBL" id="KAJ7758246.1"/>
    </source>
</evidence>
<evidence type="ECO:0000256" key="1">
    <source>
        <dbReference type="SAM" id="Phobius"/>
    </source>
</evidence>
<name>A0AAD7NFY3_9AGAR</name>
<dbReference type="AlphaFoldDB" id="A0AAD7NFY3"/>